<reference evidence="3 4" key="1">
    <citation type="submission" date="2020-08" db="EMBL/GenBank/DDBJ databases">
        <title>Winkia gen. nov., sp. nov., isolated from faeces of the Anser albifrons in China.</title>
        <authorList>
            <person name="Liu Q."/>
        </authorList>
    </citation>
    <scope>NUCLEOTIDE SEQUENCE [LARGE SCALE GENOMIC DNA]</scope>
    <source>
        <strain evidence="3 4">C62</strain>
    </source>
</reference>
<feature type="signal peptide" evidence="2">
    <location>
        <begin position="1"/>
        <end position="21"/>
    </location>
</feature>
<gene>
    <name evidence="3" type="ORF">H8R10_07250</name>
</gene>
<evidence type="ECO:0000256" key="2">
    <source>
        <dbReference type="SAM" id="SignalP"/>
    </source>
</evidence>
<comment type="caution">
    <text evidence="3">The sequence shown here is derived from an EMBL/GenBank/DDBJ whole genome shotgun (WGS) entry which is preliminary data.</text>
</comment>
<name>A0A8I0GEG9_9ACTO</name>
<feature type="chain" id="PRO_5039527290" description="Lipoprotein" evidence="2">
    <location>
        <begin position="22"/>
        <end position="176"/>
    </location>
</feature>
<proteinExistence type="predicted"/>
<evidence type="ECO:0000313" key="3">
    <source>
        <dbReference type="EMBL" id="MBD3690018.1"/>
    </source>
</evidence>
<feature type="region of interest" description="Disordered" evidence="1">
    <location>
        <begin position="21"/>
        <end position="49"/>
    </location>
</feature>
<organism evidence="3 4">
    <name type="scientific">Nanchangia anserum</name>
    <dbReference type="NCBI Taxonomy" id="2692125"/>
    <lineage>
        <taxon>Bacteria</taxon>
        <taxon>Bacillati</taxon>
        <taxon>Actinomycetota</taxon>
        <taxon>Actinomycetes</taxon>
        <taxon>Actinomycetales</taxon>
        <taxon>Actinomycetaceae</taxon>
        <taxon>Nanchangia</taxon>
    </lineage>
</organism>
<keyword evidence="2" id="KW-0732">Signal</keyword>
<dbReference type="Proteomes" id="UP000627538">
    <property type="component" value="Unassembled WGS sequence"/>
</dbReference>
<dbReference type="EMBL" id="JACRUO010000002">
    <property type="protein sequence ID" value="MBD3690018.1"/>
    <property type="molecule type" value="Genomic_DNA"/>
</dbReference>
<evidence type="ECO:0000313" key="4">
    <source>
        <dbReference type="Proteomes" id="UP000627538"/>
    </source>
</evidence>
<evidence type="ECO:0000256" key="1">
    <source>
        <dbReference type="SAM" id="MobiDB-lite"/>
    </source>
</evidence>
<evidence type="ECO:0008006" key="5">
    <source>
        <dbReference type="Google" id="ProtNLM"/>
    </source>
</evidence>
<dbReference type="AlphaFoldDB" id="A0A8I0GEG9"/>
<accession>A0A8I0GEG9</accession>
<dbReference type="RefSeq" id="WP_191072124.1">
    <property type="nucleotide sequence ID" value="NZ_CP060506.1"/>
</dbReference>
<sequence length="176" mass="18234">MKRLLALAAACALAAGLTACGSDSADSKVRPASSEPTTSASATESATTDDGKLTFGKVEASHDTPEGVVKKYMTLLLAGDYQGVCQQAFEPAFTSMSSAVDGCVQGMQQTLTDEQRQLLSSPAARAALEQSEVSVTKTSDTSATVNVDGETWPVKLVDGKWYLDAMAIASEATTGQ</sequence>
<dbReference type="PROSITE" id="PS51257">
    <property type="entry name" value="PROKAR_LIPOPROTEIN"/>
    <property type="match status" value="1"/>
</dbReference>
<keyword evidence="4" id="KW-1185">Reference proteome</keyword>
<protein>
    <recommendedName>
        <fullName evidence="5">Lipoprotein</fullName>
    </recommendedName>
</protein>
<feature type="compositionally biased region" description="Low complexity" evidence="1">
    <location>
        <begin position="31"/>
        <end position="48"/>
    </location>
</feature>